<evidence type="ECO:0000256" key="1">
    <source>
        <dbReference type="ARBA" id="ARBA00023015"/>
    </source>
</evidence>
<keyword evidence="2" id="KW-0238">DNA-binding</keyword>
<dbReference type="Gene3D" id="1.10.10.10">
    <property type="entry name" value="Winged helix-like DNA-binding domain superfamily/Winged helix DNA-binding domain"/>
    <property type="match status" value="2"/>
</dbReference>
<dbReference type="PRINTS" id="PR00033">
    <property type="entry name" value="HTHASNC"/>
</dbReference>
<organism evidence="6 7">
    <name type="scientific">Nocardia terrae</name>
    <dbReference type="NCBI Taxonomy" id="2675851"/>
    <lineage>
        <taxon>Bacteria</taxon>
        <taxon>Bacillati</taxon>
        <taxon>Actinomycetota</taxon>
        <taxon>Actinomycetes</taxon>
        <taxon>Mycobacteriales</taxon>
        <taxon>Nocardiaceae</taxon>
        <taxon>Nocardia</taxon>
    </lineage>
</organism>
<keyword evidence="7" id="KW-1185">Reference proteome</keyword>
<protein>
    <submittedName>
        <fullName evidence="6">AsnC family transcriptional regulator</fullName>
    </submittedName>
</protein>
<dbReference type="RefSeq" id="WP_157386598.1">
    <property type="nucleotide sequence ID" value="NZ_WRPP01000001.1"/>
</dbReference>
<comment type="caution">
    <text evidence="6">The sequence shown here is derived from an EMBL/GenBank/DDBJ whole genome shotgun (WGS) entry which is preliminary data.</text>
</comment>
<dbReference type="SMART" id="SM00344">
    <property type="entry name" value="HTH_ASNC"/>
    <property type="match status" value="1"/>
</dbReference>
<dbReference type="InterPro" id="IPR019888">
    <property type="entry name" value="Tscrpt_reg_AsnC-like"/>
</dbReference>
<evidence type="ECO:0000256" key="2">
    <source>
        <dbReference type="ARBA" id="ARBA00023125"/>
    </source>
</evidence>
<dbReference type="InterPro" id="IPR036388">
    <property type="entry name" value="WH-like_DNA-bd_sf"/>
</dbReference>
<dbReference type="EMBL" id="WRPP01000001">
    <property type="protein sequence ID" value="MVU77221.1"/>
    <property type="molecule type" value="Genomic_DNA"/>
</dbReference>
<feature type="domain" description="HTH asnC-type" evidence="5">
    <location>
        <begin position="184"/>
        <end position="219"/>
    </location>
</feature>
<evidence type="ECO:0000256" key="3">
    <source>
        <dbReference type="ARBA" id="ARBA00023163"/>
    </source>
</evidence>
<reference evidence="6 7" key="1">
    <citation type="submission" date="2019-12" db="EMBL/GenBank/DDBJ databases">
        <title>Nocardia sp. nov. ET3-3 isolated from soil.</title>
        <authorList>
            <person name="Kanchanasin P."/>
            <person name="Tanasupawat S."/>
            <person name="Yuki M."/>
            <person name="Kudo T."/>
        </authorList>
    </citation>
    <scope>NUCLEOTIDE SEQUENCE [LARGE SCALE GENOMIC DNA]</scope>
    <source>
        <strain evidence="6 7">ET3-3</strain>
    </source>
</reference>
<dbReference type="Proteomes" id="UP000466794">
    <property type="component" value="Unassembled WGS sequence"/>
</dbReference>
<dbReference type="InterPro" id="IPR011008">
    <property type="entry name" value="Dimeric_a/b-barrel"/>
</dbReference>
<keyword evidence="3" id="KW-0804">Transcription</keyword>
<proteinExistence type="predicted"/>
<evidence type="ECO:0000313" key="7">
    <source>
        <dbReference type="Proteomes" id="UP000466794"/>
    </source>
</evidence>
<dbReference type="Gene3D" id="3.30.70.920">
    <property type="match status" value="2"/>
</dbReference>
<keyword evidence="1" id="KW-0805">Transcription regulation</keyword>
<dbReference type="SUPFAM" id="SSF46785">
    <property type="entry name" value="Winged helix' DNA-binding domain"/>
    <property type="match status" value="1"/>
</dbReference>
<dbReference type="GO" id="GO:0005829">
    <property type="term" value="C:cytosol"/>
    <property type="evidence" value="ECO:0007669"/>
    <property type="project" value="TreeGrafter"/>
</dbReference>
<evidence type="ECO:0000259" key="4">
    <source>
        <dbReference type="Pfam" id="PF01037"/>
    </source>
</evidence>
<feature type="domain" description="HTH asnC-type" evidence="5">
    <location>
        <begin position="8"/>
        <end position="49"/>
    </location>
</feature>
<feature type="domain" description="Transcription regulator AsnC/Lrp ligand binding" evidence="4">
    <location>
        <begin position="253"/>
        <end position="301"/>
    </location>
</feature>
<dbReference type="InterPro" id="IPR036390">
    <property type="entry name" value="WH_DNA-bd_sf"/>
</dbReference>
<dbReference type="GO" id="GO:0043565">
    <property type="term" value="F:sequence-specific DNA binding"/>
    <property type="evidence" value="ECO:0007669"/>
    <property type="project" value="InterPro"/>
</dbReference>
<dbReference type="PANTHER" id="PTHR30154">
    <property type="entry name" value="LEUCINE-RESPONSIVE REGULATORY PROTEIN"/>
    <property type="match status" value="1"/>
</dbReference>
<evidence type="ECO:0000259" key="5">
    <source>
        <dbReference type="Pfam" id="PF13404"/>
    </source>
</evidence>
<evidence type="ECO:0000313" key="6">
    <source>
        <dbReference type="EMBL" id="MVU77221.1"/>
    </source>
</evidence>
<dbReference type="Pfam" id="PF13404">
    <property type="entry name" value="HTH_AsnC-type"/>
    <property type="match status" value="2"/>
</dbReference>
<dbReference type="SUPFAM" id="SSF54909">
    <property type="entry name" value="Dimeric alpha+beta barrel"/>
    <property type="match status" value="2"/>
</dbReference>
<dbReference type="AlphaFoldDB" id="A0A7K1USG3"/>
<gene>
    <name evidence="6" type="ORF">GPX89_08165</name>
</gene>
<name>A0A7K1USG3_9NOCA</name>
<dbReference type="GO" id="GO:0043200">
    <property type="term" value="P:response to amino acid"/>
    <property type="evidence" value="ECO:0007669"/>
    <property type="project" value="TreeGrafter"/>
</dbReference>
<sequence length="361" mass="40478">MRDPHSQLDELDYLLITALQVAPRADWQAIGDALGIDATTAARRWSRLEQAGNAWMACRATRLENRSVQAAFIEVDCAPDRVHEIARIIGHDSHVLNLEHVSARRSMLVTAIVADLAQLARYRDLRLARIPGVVGLNADILVVVHSSPGQWRLDRVDETKLKRANQPDRTRPDHLPTRAIQQRDMELARAISDDPRASLSRLAARTGLSTPTVRRRLAAIEADGALTYRIEVARVVSGWPIGAHLWCATGPADTTRIARELAQLRETRLCAELTGTHNLLLQVWLRSVADLAEFEKRLADRFPALTIADRAVTMWPVKLGGHLLDPHGRHLRGVPLRLWEDTEYNAYERNTVTRLASRSLD</sequence>
<dbReference type="Pfam" id="PF01037">
    <property type="entry name" value="AsnC_trans_reg"/>
    <property type="match status" value="1"/>
</dbReference>
<accession>A0A7K1USG3</accession>
<dbReference type="InterPro" id="IPR000485">
    <property type="entry name" value="AsnC-type_HTH_dom"/>
</dbReference>
<dbReference type="InterPro" id="IPR019887">
    <property type="entry name" value="Tscrpt_reg_AsnC/Lrp_C"/>
</dbReference>
<dbReference type="PANTHER" id="PTHR30154:SF34">
    <property type="entry name" value="TRANSCRIPTIONAL REGULATOR AZLB"/>
    <property type="match status" value="1"/>
</dbReference>